<dbReference type="GO" id="GO:0003700">
    <property type="term" value="F:DNA-binding transcription factor activity"/>
    <property type="evidence" value="ECO:0007669"/>
    <property type="project" value="InterPro"/>
</dbReference>
<feature type="domain" description="HTH araC/xylS-type" evidence="5">
    <location>
        <begin position="190"/>
        <end position="288"/>
    </location>
</feature>
<evidence type="ECO:0000256" key="1">
    <source>
        <dbReference type="ARBA" id="ARBA00023015"/>
    </source>
</evidence>
<dbReference type="InterPro" id="IPR009057">
    <property type="entry name" value="Homeodomain-like_sf"/>
</dbReference>
<reference evidence="6 7" key="1">
    <citation type="journal article" date="2007" name="Int. J. Syst. Evol. Microbiol.">
        <title>Paenibacillus ginsengarvi sp. nov., isolated from soil from ginseng cultivation.</title>
        <authorList>
            <person name="Yoon M.H."/>
            <person name="Ten L.N."/>
            <person name="Im W.T."/>
        </authorList>
    </citation>
    <scope>NUCLEOTIDE SEQUENCE [LARGE SCALE GENOMIC DNA]</scope>
    <source>
        <strain evidence="6 7">KCTC 13059</strain>
    </source>
</reference>
<feature type="region of interest" description="Disordered" evidence="4">
    <location>
        <begin position="284"/>
        <end position="303"/>
    </location>
</feature>
<dbReference type="EMBL" id="RBAH01000006">
    <property type="protein sequence ID" value="RKN84986.1"/>
    <property type="molecule type" value="Genomic_DNA"/>
</dbReference>
<evidence type="ECO:0000259" key="5">
    <source>
        <dbReference type="PROSITE" id="PS01124"/>
    </source>
</evidence>
<dbReference type="InterPro" id="IPR003313">
    <property type="entry name" value="AraC-bd"/>
</dbReference>
<comment type="caution">
    <text evidence="6">The sequence shown here is derived from an EMBL/GenBank/DDBJ whole genome shotgun (WGS) entry which is preliminary data.</text>
</comment>
<dbReference type="SUPFAM" id="SSF51215">
    <property type="entry name" value="Regulatory protein AraC"/>
    <property type="match status" value="1"/>
</dbReference>
<dbReference type="AlphaFoldDB" id="A0A3B0CLU5"/>
<sequence>MRGLKEYATEYAKMAFYKPSALERAIGLCPMFAGRMVAKPHYQTIPRTYAYFIVQFVLDGQMMFQADGEPVYLDKGDMFCLFPEKAVEYGVIPEKPQLQLIWFGLEGEGVRYLLQSVGITEERPYARKAISPGIPGMLHQLLDEFLLLKSGGGSYYRWVSRLYEVFDQLIVAKPPGPAHARDKNAYEWIKESETFMTMHYNEAISVQDVADYVGIHRSHFTVAFTKLLGISPGQYLLRLRMNNGARMLEETDFSITEIALSLGYSDIFAFTRAFSNHYRMPPSVYRTSRRSEQRQDEPPSLLP</sequence>
<proteinExistence type="predicted"/>
<dbReference type="OrthoDB" id="2638442at2"/>
<gene>
    <name evidence="6" type="ORF">D7M11_10705</name>
</gene>
<keyword evidence="7" id="KW-1185">Reference proteome</keyword>
<evidence type="ECO:0000313" key="6">
    <source>
        <dbReference type="EMBL" id="RKN84986.1"/>
    </source>
</evidence>
<evidence type="ECO:0000256" key="3">
    <source>
        <dbReference type="ARBA" id="ARBA00023163"/>
    </source>
</evidence>
<dbReference type="Proteomes" id="UP000282311">
    <property type="component" value="Unassembled WGS sequence"/>
</dbReference>
<dbReference type="SMART" id="SM00342">
    <property type="entry name" value="HTH_ARAC"/>
    <property type="match status" value="1"/>
</dbReference>
<evidence type="ECO:0000313" key="7">
    <source>
        <dbReference type="Proteomes" id="UP000282311"/>
    </source>
</evidence>
<dbReference type="Gene3D" id="1.10.10.60">
    <property type="entry name" value="Homeodomain-like"/>
    <property type="match status" value="2"/>
</dbReference>
<organism evidence="6 7">
    <name type="scientific">Paenibacillus ginsengarvi</name>
    <dbReference type="NCBI Taxonomy" id="400777"/>
    <lineage>
        <taxon>Bacteria</taxon>
        <taxon>Bacillati</taxon>
        <taxon>Bacillota</taxon>
        <taxon>Bacilli</taxon>
        <taxon>Bacillales</taxon>
        <taxon>Paenibacillaceae</taxon>
        <taxon>Paenibacillus</taxon>
    </lineage>
</organism>
<dbReference type="Pfam" id="PF02311">
    <property type="entry name" value="AraC_binding"/>
    <property type="match status" value="1"/>
</dbReference>
<evidence type="ECO:0000256" key="2">
    <source>
        <dbReference type="ARBA" id="ARBA00023125"/>
    </source>
</evidence>
<keyword evidence="1" id="KW-0805">Transcription regulation</keyword>
<dbReference type="InterPro" id="IPR037923">
    <property type="entry name" value="HTH-like"/>
</dbReference>
<protein>
    <submittedName>
        <fullName evidence="6">AraC family transcriptional regulator</fullName>
    </submittedName>
</protein>
<dbReference type="PANTHER" id="PTHR43280:SF2">
    <property type="entry name" value="HTH-TYPE TRANSCRIPTIONAL REGULATOR EXSA"/>
    <property type="match status" value="1"/>
</dbReference>
<dbReference type="GO" id="GO:0043565">
    <property type="term" value="F:sequence-specific DNA binding"/>
    <property type="evidence" value="ECO:0007669"/>
    <property type="project" value="InterPro"/>
</dbReference>
<dbReference type="PROSITE" id="PS00041">
    <property type="entry name" value="HTH_ARAC_FAMILY_1"/>
    <property type="match status" value="1"/>
</dbReference>
<dbReference type="InterPro" id="IPR018060">
    <property type="entry name" value="HTH_AraC"/>
</dbReference>
<dbReference type="RefSeq" id="WP_120747191.1">
    <property type="nucleotide sequence ID" value="NZ_RBAH01000006.1"/>
</dbReference>
<dbReference type="SUPFAM" id="SSF46689">
    <property type="entry name" value="Homeodomain-like"/>
    <property type="match status" value="2"/>
</dbReference>
<dbReference type="Pfam" id="PF12833">
    <property type="entry name" value="HTH_18"/>
    <property type="match status" value="1"/>
</dbReference>
<keyword evidence="3" id="KW-0804">Transcription</keyword>
<dbReference type="PROSITE" id="PS01124">
    <property type="entry name" value="HTH_ARAC_FAMILY_2"/>
    <property type="match status" value="1"/>
</dbReference>
<accession>A0A3B0CLU5</accession>
<dbReference type="InterPro" id="IPR018062">
    <property type="entry name" value="HTH_AraC-typ_CS"/>
</dbReference>
<keyword evidence="2" id="KW-0238">DNA-binding</keyword>
<evidence type="ECO:0000256" key="4">
    <source>
        <dbReference type="SAM" id="MobiDB-lite"/>
    </source>
</evidence>
<name>A0A3B0CLU5_9BACL</name>
<dbReference type="PANTHER" id="PTHR43280">
    <property type="entry name" value="ARAC-FAMILY TRANSCRIPTIONAL REGULATOR"/>
    <property type="match status" value="1"/>
</dbReference>